<feature type="transmembrane region" description="Helical" evidence="2">
    <location>
        <begin position="21"/>
        <end position="42"/>
    </location>
</feature>
<gene>
    <name evidence="3" type="ORF">MVEN_00729400</name>
</gene>
<keyword evidence="2" id="KW-1133">Transmembrane helix</keyword>
<keyword evidence="2" id="KW-0812">Transmembrane</keyword>
<reference evidence="3" key="1">
    <citation type="submission" date="2020-05" db="EMBL/GenBank/DDBJ databases">
        <title>Mycena genomes resolve the evolution of fungal bioluminescence.</title>
        <authorList>
            <person name="Tsai I.J."/>
        </authorList>
    </citation>
    <scope>NUCLEOTIDE SEQUENCE</scope>
    <source>
        <strain evidence="3">CCC161011</strain>
    </source>
</reference>
<sequence length="227" mass="24401">MNLKARNDPTPLFATHSPFFLVLRGSPFAAIGLFLMFIRSIYDGTFNQSGSGDVIINGDVASNANCNVNIGNNNIANSGQVNVNGVDVDQTCSVINGNNNNNTGQISINGGLQAQAACTSITGNPAFIALLVLLVLFALLFLGTFLLWIRERRLRKRNEATIEEGLEENSPALATIERRPTGSTVSPFMERGVGLDLGAPRQRQASKEQIRPREMGISADPPPGYPD</sequence>
<accession>A0A8H6YF49</accession>
<dbReference type="AlphaFoldDB" id="A0A8H6YF49"/>
<keyword evidence="4" id="KW-1185">Reference proteome</keyword>
<keyword evidence="2" id="KW-0472">Membrane</keyword>
<proteinExistence type="predicted"/>
<protein>
    <submittedName>
        <fullName evidence="3">Uncharacterized protein</fullName>
    </submittedName>
</protein>
<feature type="compositionally biased region" description="Basic and acidic residues" evidence="1">
    <location>
        <begin position="205"/>
        <end position="214"/>
    </location>
</feature>
<comment type="caution">
    <text evidence="3">The sequence shown here is derived from an EMBL/GenBank/DDBJ whole genome shotgun (WGS) entry which is preliminary data.</text>
</comment>
<evidence type="ECO:0000256" key="1">
    <source>
        <dbReference type="SAM" id="MobiDB-lite"/>
    </source>
</evidence>
<evidence type="ECO:0000256" key="2">
    <source>
        <dbReference type="SAM" id="Phobius"/>
    </source>
</evidence>
<evidence type="ECO:0000313" key="4">
    <source>
        <dbReference type="Proteomes" id="UP000620124"/>
    </source>
</evidence>
<name>A0A8H6YF49_9AGAR</name>
<evidence type="ECO:0000313" key="3">
    <source>
        <dbReference type="EMBL" id="KAF7360018.1"/>
    </source>
</evidence>
<feature type="transmembrane region" description="Helical" evidence="2">
    <location>
        <begin position="126"/>
        <end position="149"/>
    </location>
</feature>
<dbReference type="OrthoDB" id="3102043at2759"/>
<organism evidence="3 4">
    <name type="scientific">Mycena venus</name>
    <dbReference type="NCBI Taxonomy" id="2733690"/>
    <lineage>
        <taxon>Eukaryota</taxon>
        <taxon>Fungi</taxon>
        <taxon>Dikarya</taxon>
        <taxon>Basidiomycota</taxon>
        <taxon>Agaricomycotina</taxon>
        <taxon>Agaricomycetes</taxon>
        <taxon>Agaricomycetidae</taxon>
        <taxon>Agaricales</taxon>
        <taxon>Marasmiineae</taxon>
        <taxon>Mycenaceae</taxon>
        <taxon>Mycena</taxon>
    </lineage>
</organism>
<dbReference type="EMBL" id="JACAZI010000005">
    <property type="protein sequence ID" value="KAF7360018.1"/>
    <property type="molecule type" value="Genomic_DNA"/>
</dbReference>
<dbReference type="Proteomes" id="UP000620124">
    <property type="component" value="Unassembled WGS sequence"/>
</dbReference>
<feature type="region of interest" description="Disordered" evidence="1">
    <location>
        <begin position="178"/>
        <end position="227"/>
    </location>
</feature>